<dbReference type="EMBL" id="BRVS01000026">
    <property type="protein sequence ID" value="GLB68925.1"/>
    <property type="molecule type" value="Genomic_DNA"/>
</dbReference>
<evidence type="ECO:0008006" key="4">
    <source>
        <dbReference type="Google" id="ProtNLM"/>
    </source>
</evidence>
<proteinExistence type="predicted"/>
<reference evidence="2 3" key="1">
    <citation type="journal article" date="2023" name="Int. J. Syst. Evol. Microbiol.">
        <title>Arthrobacter mangrovi sp. nov., an actinobacterium isolated from the rhizosphere of a mangrove.</title>
        <authorList>
            <person name="Hamada M."/>
            <person name="Saitou S."/>
            <person name="Enomoto N."/>
            <person name="Nanri K."/>
            <person name="Hidaka K."/>
            <person name="Miura T."/>
            <person name="Tamura T."/>
        </authorList>
    </citation>
    <scope>NUCLEOTIDE SEQUENCE [LARGE SCALE GENOMIC DNA]</scope>
    <source>
        <strain evidence="2 3">NBRC 112813</strain>
    </source>
</reference>
<dbReference type="InterPro" id="IPR021401">
    <property type="entry name" value="DUF3040"/>
</dbReference>
<organism evidence="2 3">
    <name type="scientific">Arthrobacter mangrovi</name>
    <dbReference type="NCBI Taxonomy" id="2966350"/>
    <lineage>
        <taxon>Bacteria</taxon>
        <taxon>Bacillati</taxon>
        <taxon>Actinomycetota</taxon>
        <taxon>Actinomycetes</taxon>
        <taxon>Micrococcales</taxon>
        <taxon>Micrococcaceae</taxon>
        <taxon>Arthrobacter</taxon>
    </lineage>
</organism>
<dbReference type="Pfam" id="PF11239">
    <property type="entry name" value="DUF3040"/>
    <property type="match status" value="1"/>
</dbReference>
<dbReference type="Proteomes" id="UP001209654">
    <property type="component" value="Unassembled WGS sequence"/>
</dbReference>
<gene>
    <name evidence="2" type="ORF">AHIS1636_33680</name>
</gene>
<evidence type="ECO:0000313" key="3">
    <source>
        <dbReference type="Proteomes" id="UP001209654"/>
    </source>
</evidence>
<keyword evidence="3" id="KW-1185">Reference proteome</keyword>
<feature type="transmembrane region" description="Helical" evidence="1">
    <location>
        <begin position="70"/>
        <end position="89"/>
    </location>
</feature>
<accession>A0ABQ5MYC3</accession>
<keyword evidence="1" id="KW-0472">Membrane</keyword>
<comment type="caution">
    <text evidence="2">The sequence shown here is derived from an EMBL/GenBank/DDBJ whole genome shotgun (WGS) entry which is preliminary data.</text>
</comment>
<evidence type="ECO:0000313" key="2">
    <source>
        <dbReference type="EMBL" id="GLB68925.1"/>
    </source>
</evidence>
<sequence length="119" mass="13312">MALSDLHCREPLRAADVLEYCRAGGRDRAMPLSDEERKQLRELEEELAAEDPRLARELESGSLWPRQSRGLLATLVWIAGLVLLIVGVAAQVAVVGILGFLLMGASAYWALRLFQRRNR</sequence>
<evidence type="ECO:0000256" key="1">
    <source>
        <dbReference type="SAM" id="Phobius"/>
    </source>
</evidence>
<keyword evidence="1" id="KW-1133">Transmembrane helix</keyword>
<keyword evidence="1" id="KW-0812">Transmembrane</keyword>
<name>A0ABQ5MYC3_9MICC</name>
<feature type="transmembrane region" description="Helical" evidence="1">
    <location>
        <begin position="95"/>
        <end position="114"/>
    </location>
</feature>
<protein>
    <recommendedName>
        <fullName evidence="4">DUF3040 domain-containing protein</fullName>
    </recommendedName>
</protein>